<protein>
    <recommendedName>
        <fullName evidence="8">Apolipoprotein M</fullName>
    </recommendedName>
</protein>
<proteinExistence type="predicted"/>
<dbReference type="InterPro" id="IPR012674">
    <property type="entry name" value="Calycin"/>
</dbReference>
<gene>
    <name evidence="6" type="ORF">J4Q44_G00341700</name>
</gene>
<evidence type="ECO:0000256" key="4">
    <source>
        <dbReference type="ARBA" id="ARBA00023180"/>
    </source>
</evidence>
<evidence type="ECO:0008006" key="8">
    <source>
        <dbReference type="Google" id="ProtNLM"/>
    </source>
</evidence>
<dbReference type="SUPFAM" id="SSF50814">
    <property type="entry name" value="Lipocalins"/>
    <property type="match status" value="1"/>
</dbReference>
<evidence type="ECO:0000313" key="7">
    <source>
        <dbReference type="Proteomes" id="UP001356427"/>
    </source>
</evidence>
<dbReference type="EMBL" id="JAGTTL010000034">
    <property type="protein sequence ID" value="KAK6294944.1"/>
    <property type="molecule type" value="Genomic_DNA"/>
</dbReference>
<reference evidence="6 7" key="1">
    <citation type="submission" date="2021-04" db="EMBL/GenBank/DDBJ databases">
        <authorList>
            <person name="De Guttry C."/>
            <person name="Zahm M."/>
            <person name="Klopp C."/>
            <person name="Cabau C."/>
            <person name="Louis A."/>
            <person name="Berthelot C."/>
            <person name="Parey E."/>
            <person name="Roest Crollius H."/>
            <person name="Montfort J."/>
            <person name="Robinson-Rechavi M."/>
            <person name="Bucao C."/>
            <person name="Bouchez O."/>
            <person name="Gislard M."/>
            <person name="Lluch J."/>
            <person name="Milhes M."/>
            <person name="Lampietro C."/>
            <person name="Lopez Roques C."/>
            <person name="Donnadieu C."/>
            <person name="Braasch I."/>
            <person name="Desvignes T."/>
            <person name="Postlethwait J."/>
            <person name="Bobe J."/>
            <person name="Wedekind C."/>
            <person name="Guiguen Y."/>
        </authorList>
    </citation>
    <scope>NUCLEOTIDE SEQUENCE [LARGE SCALE GENOMIC DNA]</scope>
    <source>
        <strain evidence="6">Cs_M1</strain>
        <tissue evidence="6">Blood</tissue>
    </source>
</reference>
<dbReference type="PANTHER" id="PTHR11967:SF2">
    <property type="entry name" value="ALPHA-1-ACID GLYCOPROTEIN 1"/>
    <property type="match status" value="1"/>
</dbReference>
<evidence type="ECO:0000256" key="1">
    <source>
        <dbReference type="ARBA" id="ARBA00004613"/>
    </source>
</evidence>
<dbReference type="Proteomes" id="UP001356427">
    <property type="component" value="Unassembled WGS sequence"/>
</dbReference>
<keyword evidence="4" id="KW-0325">Glycoprotein</keyword>
<evidence type="ECO:0000256" key="3">
    <source>
        <dbReference type="ARBA" id="ARBA00022729"/>
    </source>
</evidence>
<comment type="subcellular location">
    <subcellularLocation>
        <location evidence="1">Secreted</location>
    </subcellularLocation>
</comment>
<dbReference type="AlphaFoldDB" id="A0AAN8KT06"/>
<keyword evidence="7" id="KW-1185">Reference proteome</keyword>
<dbReference type="GO" id="GO:0005576">
    <property type="term" value="C:extracellular region"/>
    <property type="evidence" value="ECO:0007669"/>
    <property type="project" value="UniProtKB-SubCell"/>
</dbReference>
<name>A0AAN8KT06_9TELE</name>
<feature type="signal peptide" evidence="5">
    <location>
        <begin position="1"/>
        <end position="18"/>
    </location>
</feature>
<dbReference type="PANTHER" id="PTHR11967">
    <property type="entry name" value="ALPHA-1-ACID GLYCOPROTEIN"/>
    <property type="match status" value="1"/>
</dbReference>
<accession>A0AAN8KT06</accession>
<comment type="caution">
    <text evidence="6">The sequence shown here is derived from an EMBL/GenBank/DDBJ whole genome shotgun (WGS) entry which is preliminary data.</text>
</comment>
<keyword evidence="3 5" id="KW-0732">Signal</keyword>
<organism evidence="6 7">
    <name type="scientific">Coregonus suidteri</name>
    <dbReference type="NCBI Taxonomy" id="861788"/>
    <lineage>
        <taxon>Eukaryota</taxon>
        <taxon>Metazoa</taxon>
        <taxon>Chordata</taxon>
        <taxon>Craniata</taxon>
        <taxon>Vertebrata</taxon>
        <taxon>Euteleostomi</taxon>
        <taxon>Actinopterygii</taxon>
        <taxon>Neopterygii</taxon>
        <taxon>Teleostei</taxon>
        <taxon>Protacanthopterygii</taxon>
        <taxon>Salmoniformes</taxon>
        <taxon>Salmonidae</taxon>
        <taxon>Coregoninae</taxon>
        <taxon>Coregonus</taxon>
    </lineage>
</organism>
<evidence type="ECO:0000256" key="5">
    <source>
        <dbReference type="SAM" id="SignalP"/>
    </source>
</evidence>
<evidence type="ECO:0000313" key="6">
    <source>
        <dbReference type="EMBL" id="KAK6294944.1"/>
    </source>
</evidence>
<sequence length="214" mass="23809">MLVLCVISVLSLLSVGLAAPLSCEDLLRPLEMNSTDHIWGKWISIAESSEFPGGREYAAKEWTTGWIQVSPGLQNNTVKELQMTNIGGKCISMTSVMTMENNTFTSTLPLSFSLTYLSTCPDCLLAHQKMSLLGNYSTLFLYSKRKEITSAELKVFKKQVDCLNLPPAVLTNPQKDSCPDPTQDNSKTLDLSKGIEMLGDKFDLWKRVFGRDDK</sequence>
<feature type="chain" id="PRO_5042868295" description="Apolipoprotein M" evidence="5">
    <location>
        <begin position="19"/>
        <end position="214"/>
    </location>
</feature>
<evidence type="ECO:0000256" key="2">
    <source>
        <dbReference type="ARBA" id="ARBA00022525"/>
    </source>
</evidence>
<keyword evidence="2" id="KW-0964">Secreted</keyword>
<dbReference type="Gene3D" id="2.40.128.20">
    <property type="match status" value="1"/>
</dbReference>